<proteinExistence type="predicted"/>
<reference evidence="1" key="1">
    <citation type="submission" date="2014-09" db="EMBL/GenBank/DDBJ databases">
        <authorList>
            <person name="Magalhaes I.L.F."/>
            <person name="Oliveira U."/>
            <person name="Santos F.R."/>
            <person name="Vidigal T.H.D.A."/>
            <person name="Brescovit A.D."/>
            <person name="Santos A.J."/>
        </authorList>
    </citation>
    <scope>NUCLEOTIDE SEQUENCE</scope>
    <source>
        <tissue evidence="1">Shoot tissue taken approximately 20 cm above the soil surface</tissue>
    </source>
</reference>
<name>A0A0A9AG78_ARUDO</name>
<sequence length="46" mass="4963">MSAMSSTPKGCRTAARRLLPELRQAPAHADFLRQWVSGHALASTAL</sequence>
<protein>
    <submittedName>
        <fullName evidence="1">Uncharacterized protein</fullName>
    </submittedName>
</protein>
<reference evidence="1" key="2">
    <citation type="journal article" date="2015" name="Data Brief">
        <title>Shoot transcriptome of the giant reed, Arundo donax.</title>
        <authorList>
            <person name="Barrero R.A."/>
            <person name="Guerrero F.D."/>
            <person name="Moolhuijzen P."/>
            <person name="Goolsby J.A."/>
            <person name="Tidwell J."/>
            <person name="Bellgard S.E."/>
            <person name="Bellgard M.I."/>
        </authorList>
    </citation>
    <scope>NUCLEOTIDE SEQUENCE</scope>
    <source>
        <tissue evidence="1">Shoot tissue taken approximately 20 cm above the soil surface</tissue>
    </source>
</reference>
<dbReference type="EMBL" id="GBRH01247764">
    <property type="protein sequence ID" value="JAD50131.1"/>
    <property type="molecule type" value="Transcribed_RNA"/>
</dbReference>
<evidence type="ECO:0000313" key="1">
    <source>
        <dbReference type="EMBL" id="JAD50131.1"/>
    </source>
</evidence>
<organism evidence="1">
    <name type="scientific">Arundo donax</name>
    <name type="common">Giant reed</name>
    <name type="synonym">Donax arundinaceus</name>
    <dbReference type="NCBI Taxonomy" id="35708"/>
    <lineage>
        <taxon>Eukaryota</taxon>
        <taxon>Viridiplantae</taxon>
        <taxon>Streptophyta</taxon>
        <taxon>Embryophyta</taxon>
        <taxon>Tracheophyta</taxon>
        <taxon>Spermatophyta</taxon>
        <taxon>Magnoliopsida</taxon>
        <taxon>Liliopsida</taxon>
        <taxon>Poales</taxon>
        <taxon>Poaceae</taxon>
        <taxon>PACMAD clade</taxon>
        <taxon>Arundinoideae</taxon>
        <taxon>Arundineae</taxon>
        <taxon>Arundo</taxon>
    </lineage>
</organism>
<dbReference type="AlphaFoldDB" id="A0A0A9AG78"/>
<accession>A0A0A9AG78</accession>